<dbReference type="AlphaFoldDB" id="A0AAX6MMU4"/>
<proteinExistence type="predicted"/>
<dbReference type="EMBL" id="JBANMG010000004">
    <property type="protein sequence ID" value="KAK6953806.1"/>
    <property type="molecule type" value="Genomic_DNA"/>
</dbReference>
<reference evidence="1 2" key="1">
    <citation type="journal article" date="2024" name="Front Chem Biol">
        <title>Unveiling the potential of Daldinia eschscholtzii MFLUCC 19-0629 through bioactivity and bioinformatics studies for enhanced sustainable agriculture production.</title>
        <authorList>
            <person name="Brooks S."/>
            <person name="Weaver J.A."/>
            <person name="Klomchit A."/>
            <person name="Alharthi S.A."/>
            <person name="Onlamun T."/>
            <person name="Nurani R."/>
            <person name="Vong T.K."/>
            <person name="Alberti F."/>
            <person name="Greco C."/>
        </authorList>
    </citation>
    <scope>NUCLEOTIDE SEQUENCE [LARGE SCALE GENOMIC DNA]</scope>
    <source>
        <strain evidence="1">MFLUCC 19-0629</strain>
    </source>
</reference>
<accession>A0AAX6MMU4</accession>
<comment type="caution">
    <text evidence="1">The sequence shown here is derived from an EMBL/GenBank/DDBJ whole genome shotgun (WGS) entry which is preliminary data.</text>
</comment>
<protein>
    <submittedName>
        <fullName evidence="1">Uncharacterized protein</fullName>
    </submittedName>
</protein>
<gene>
    <name evidence="1" type="ORF">Daesc_003768</name>
</gene>
<evidence type="ECO:0000313" key="1">
    <source>
        <dbReference type="EMBL" id="KAK6953806.1"/>
    </source>
</evidence>
<sequence>MAASKAIPWERLIALQQAYDTLCLYLGFHDHEKHFVRQILDGEFVAPFFAEYRRDYLEAEAELEDIDCDELFRWCRSKDAFALRRYVTSKTPRKGNWTALDHATRFLVRVLRFSWDNGGEWNHGSFEPDNDQDLESDREFHQVWAILRYLQMEWEVVNIEEWEGDGLSETLADMLSSRL</sequence>
<organism evidence="1 2">
    <name type="scientific">Daldinia eschscholtzii</name>
    <dbReference type="NCBI Taxonomy" id="292717"/>
    <lineage>
        <taxon>Eukaryota</taxon>
        <taxon>Fungi</taxon>
        <taxon>Dikarya</taxon>
        <taxon>Ascomycota</taxon>
        <taxon>Pezizomycotina</taxon>
        <taxon>Sordariomycetes</taxon>
        <taxon>Xylariomycetidae</taxon>
        <taxon>Xylariales</taxon>
        <taxon>Hypoxylaceae</taxon>
        <taxon>Daldinia</taxon>
    </lineage>
</organism>
<evidence type="ECO:0000313" key="2">
    <source>
        <dbReference type="Proteomes" id="UP001369815"/>
    </source>
</evidence>
<name>A0AAX6MMU4_9PEZI</name>
<keyword evidence="2" id="KW-1185">Reference proteome</keyword>
<dbReference type="Proteomes" id="UP001369815">
    <property type="component" value="Unassembled WGS sequence"/>
</dbReference>